<dbReference type="EMBL" id="UINC01002278">
    <property type="protein sequence ID" value="SUZ94925.1"/>
    <property type="molecule type" value="Genomic_DNA"/>
</dbReference>
<keyword evidence="5" id="KW-0411">Iron-sulfur</keyword>
<proteinExistence type="predicted"/>
<dbReference type="InterPro" id="IPR006058">
    <property type="entry name" value="2Fe2S_fd_BS"/>
</dbReference>
<dbReference type="Pfam" id="PF00111">
    <property type="entry name" value="Fer2"/>
    <property type="match status" value="1"/>
</dbReference>
<dbReference type="InterPro" id="IPR001041">
    <property type="entry name" value="2Fe-2S_ferredoxin-type"/>
</dbReference>
<dbReference type="SUPFAM" id="SSF47741">
    <property type="entry name" value="CO dehydrogenase ISP C-domain like"/>
    <property type="match status" value="1"/>
</dbReference>
<keyword evidence="1" id="KW-0001">2Fe-2S</keyword>
<organism evidence="7">
    <name type="scientific">marine metagenome</name>
    <dbReference type="NCBI Taxonomy" id="408172"/>
    <lineage>
        <taxon>unclassified sequences</taxon>
        <taxon>metagenomes</taxon>
        <taxon>ecological metagenomes</taxon>
    </lineage>
</organism>
<dbReference type="GO" id="GO:0046872">
    <property type="term" value="F:metal ion binding"/>
    <property type="evidence" value="ECO:0007669"/>
    <property type="project" value="UniProtKB-KW"/>
</dbReference>
<dbReference type="GO" id="GO:0051537">
    <property type="term" value="F:2 iron, 2 sulfur cluster binding"/>
    <property type="evidence" value="ECO:0007669"/>
    <property type="project" value="UniProtKB-KW"/>
</dbReference>
<feature type="non-terminal residue" evidence="7">
    <location>
        <position position="1"/>
    </location>
</feature>
<dbReference type="Pfam" id="PF01799">
    <property type="entry name" value="Fer2_2"/>
    <property type="match status" value="1"/>
</dbReference>
<feature type="domain" description="2Fe-2S ferredoxin-type" evidence="6">
    <location>
        <begin position="1"/>
        <end position="77"/>
    </location>
</feature>
<evidence type="ECO:0000256" key="1">
    <source>
        <dbReference type="ARBA" id="ARBA00022714"/>
    </source>
</evidence>
<reference evidence="7" key="1">
    <citation type="submission" date="2018-05" db="EMBL/GenBank/DDBJ databases">
        <authorList>
            <person name="Lanie J.A."/>
            <person name="Ng W.-L."/>
            <person name="Kazmierczak K.M."/>
            <person name="Andrzejewski T.M."/>
            <person name="Davidsen T.M."/>
            <person name="Wayne K.J."/>
            <person name="Tettelin H."/>
            <person name="Glass J.I."/>
            <person name="Rusch D."/>
            <person name="Podicherti R."/>
            <person name="Tsui H.-C.T."/>
            <person name="Winkler M.E."/>
        </authorList>
    </citation>
    <scope>NUCLEOTIDE SEQUENCE</scope>
</reference>
<keyword evidence="4" id="KW-0408">Iron</keyword>
<name>A0A381RSR6_9ZZZZ</name>
<dbReference type="Gene3D" id="3.10.20.30">
    <property type="match status" value="1"/>
</dbReference>
<dbReference type="PROSITE" id="PS51085">
    <property type="entry name" value="2FE2S_FER_2"/>
    <property type="match status" value="1"/>
</dbReference>
<sequence>VKLTINRDLYSVDNKDASRKLLWFLRDDLGLIGTRFGCGAGICGACTVLVDGQPKRSCITPLSSVADGPSIRTVEDLAATGSLHPVQQAFIDEQTPQCGWCMSGQMMVAVALLEINPTPTDPEIEDAMTHNYCRCGCYSRLRRAVRRASVLASQ</sequence>
<evidence type="ECO:0000259" key="6">
    <source>
        <dbReference type="PROSITE" id="PS51085"/>
    </source>
</evidence>
<dbReference type="InterPro" id="IPR036010">
    <property type="entry name" value="2Fe-2S_ferredoxin-like_sf"/>
</dbReference>
<dbReference type="Gene3D" id="1.10.150.120">
    <property type="entry name" value="[2Fe-2S]-binding domain"/>
    <property type="match status" value="1"/>
</dbReference>
<dbReference type="PANTHER" id="PTHR44379:SF2">
    <property type="entry name" value="BLR6218 PROTEIN"/>
    <property type="match status" value="1"/>
</dbReference>
<dbReference type="InterPro" id="IPR051452">
    <property type="entry name" value="Diverse_Oxidoreductases"/>
</dbReference>
<accession>A0A381RSR6</accession>
<protein>
    <recommendedName>
        <fullName evidence="6">2Fe-2S ferredoxin-type domain-containing protein</fullName>
    </recommendedName>
</protein>
<evidence type="ECO:0000256" key="4">
    <source>
        <dbReference type="ARBA" id="ARBA00023004"/>
    </source>
</evidence>
<dbReference type="GO" id="GO:0016491">
    <property type="term" value="F:oxidoreductase activity"/>
    <property type="evidence" value="ECO:0007669"/>
    <property type="project" value="UniProtKB-KW"/>
</dbReference>
<evidence type="ECO:0000256" key="3">
    <source>
        <dbReference type="ARBA" id="ARBA00023002"/>
    </source>
</evidence>
<evidence type="ECO:0000313" key="7">
    <source>
        <dbReference type="EMBL" id="SUZ94925.1"/>
    </source>
</evidence>
<gene>
    <name evidence="7" type="ORF">METZ01_LOCUS47779</name>
</gene>
<dbReference type="SUPFAM" id="SSF54292">
    <property type="entry name" value="2Fe-2S ferredoxin-like"/>
    <property type="match status" value="1"/>
</dbReference>
<dbReference type="InterPro" id="IPR012675">
    <property type="entry name" value="Beta-grasp_dom_sf"/>
</dbReference>
<dbReference type="InterPro" id="IPR002888">
    <property type="entry name" value="2Fe-2S-bd"/>
</dbReference>
<dbReference type="InterPro" id="IPR036884">
    <property type="entry name" value="2Fe-2S-bd_dom_sf"/>
</dbReference>
<evidence type="ECO:0000256" key="2">
    <source>
        <dbReference type="ARBA" id="ARBA00022723"/>
    </source>
</evidence>
<keyword evidence="3" id="KW-0560">Oxidoreductase</keyword>
<evidence type="ECO:0000256" key="5">
    <source>
        <dbReference type="ARBA" id="ARBA00023014"/>
    </source>
</evidence>
<dbReference type="PANTHER" id="PTHR44379">
    <property type="entry name" value="OXIDOREDUCTASE WITH IRON-SULFUR SUBUNIT"/>
    <property type="match status" value="1"/>
</dbReference>
<keyword evidence="2" id="KW-0479">Metal-binding</keyword>
<dbReference type="AlphaFoldDB" id="A0A381RSR6"/>
<dbReference type="PROSITE" id="PS00197">
    <property type="entry name" value="2FE2S_FER_1"/>
    <property type="match status" value="1"/>
</dbReference>